<sequence length="104" mass="11845">MCQRYWEIYNMGIPVLTGPSPLAKLLGCSTPCDCDVVVYVNDIDKIEERQCVWAITDPTFIHRPIWIGGYPHVSLHDLEKIVSPEISETIKCIMERTKSAPRVL</sequence>
<dbReference type="OrthoDB" id="27204at2157"/>
<evidence type="ECO:0000313" key="2">
    <source>
        <dbReference type="EMBL" id="RFA99245.1"/>
    </source>
</evidence>
<name>A0A371R591_9CREN</name>
<reference evidence="3 4" key="1">
    <citation type="submission" date="2017-07" db="EMBL/GenBank/DDBJ databases">
        <title>Draft genome sequence of aerobic hyperthermophilic archaea, Pyrobaculum aerophilum YKB31 and YKB32.</title>
        <authorList>
            <person name="Mochizuki T."/>
            <person name="Berliner A.J."/>
            <person name="Yoshida-Takashima Y."/>
            <person name="Takaki Y."/>
            <person name="Nunoura T."/>
            <person name="Takai K."/>
        </authorList>
    </citation>
    <scope>NUCLEOTIDE SEQUENCE [LARGE SCALE GENOMIC DNA]</scope>
    <source>
        <strain evidence="1 4">YKB31</strain>
        <strain evidence="2 3">YKB32</strain>
    </source>
</reference>
<dbReference type="EMBL" id="NMUF01000008">
    <property type="protein sequence ID" value="RFA99245.1"/>
    <property type="molecule type" value="Genomic_DNA"/>
</dbReference>
<gene>
    <name evidence="1" type="ORF">CGL51_00480</name>
    <name evidence="2" type="ORF">CGL52_04440</name>
</gene>
<evidence type="ECO:0000313" key="1">
    <source>
        <dbReference type="EMBL" id="RFA98541.1"/>
    </source>
</evidence>
<dbReference type="EMBL" id="NMUE01000001">
    <property type="protein sequence ID" value="RFA98541.1"/>
    <property type="molecule type" value="Genomic_DNA"/>
</dbReference>
<accession>A0A371R591</accession>
<dbReference type="AlphaFoldDB" id="A0A371R591"/>
<proteinExistence type="predicted"/>
<dbReference type="Proteomes" id="UP000257123">
    <property type="component" value="Unassembled WGS sequence"/>
</dbReference>
<evidence type="ECO:0000313" key="4">
    <source>
        <dbReference type="Proteomes" id="UP000257123"/>
    </source>
</evidence>
<evidence type="ECO:0000313" key="3">
    <source>
        <dbReference type="Proteomes" id="UP000256877"/>
    </source>
</evidence>
<protein>
    <submittedName>
        <fullName evidence="2">Uncharacterized protein</fullName>
    </submittedName>
</protein>
<dbReference type="Proteomes" id="UP000256877">
    <property type="component" value="Unassembled WGS sequence"/>
</dbReference>
<organism evidence="2 3">
    <name type="scientific">Pyrobaculum aerophilum</name>
    <dbReference type="NCBI Taxonomy" id="13773"/>
    <lineage>
        <taxon>Archaea</taxon>
        <taxon>Thermoproteota</taxon>
        <taxon>Thermoprotei</taxon>
        <taxon>Thermoproteales</taxon>
        <taxon>Thermoproteaceae</taxon>
        <taxon>Pyrobaculum</taxon>
    </lineage>
</organism>
<comment type="caution">
    <text evidence="2">The sequence shown here is derived from an EMBL/GenBank/DDBJ whole genome shotgun (WGS) entry which is preliminary data.</text>
</comment>
<dbReference type="RefSeq" id="WP_116420276.1">
    <property type="nucleotide sequence ID" value="NZ_NMUE01000001.1"/>
</dbReference>